<name>A0A251WVQ8_9RHOB</name>
<dbReference type="EMBL" id="MSPP01000008">
    <property type="protein sequence ID" value="OUD08144.1"/>
    <property type="molecule type" value="Genomic_DNA"/>
</dbReference>
<proteinExistence type="predicted"/>
<evidence type="ECO:0000313" key="1">
    <source>
        <dbReference type="EMBL" id="OUD08144.1"/>
    </source>
</evidence>
<dbReference type="InterPro" id="IPR011990">
    <property type="entry name" value="TPR-like_helical_dom_sf"/>
</dbReference>
<comment type="caution">
    <text evidence="1">The sequence shown here is derived from an EMBL/GenBank/DDBJ whole genome shotgun (WGS) entry which is preliminary data.</text>
</comment>
<dbReference type="SUPFAM" id="SSF48452">
    <property type="entry name" value="TPR-like"/>
    <property type="match status" value="1"/>
</dbReference>
<evidence type="ECO:0008006" key="3">
    <source>
        <dbReference type="Google" id="ProtNLM"/>
    </source>
</evidence>
<reference evidence="1 2" key="1">
    <citation type="submission" date="2016-12" db="EMBL/GenBank/DDBJ databases">
        <title>The draft genome sequence of HSLHS2.</title>
        <authorList>
            <person name="Hu D."/>
            <person name="Wang L."/>
            <person name="Shao Z."/>
        </authorList>
    </citation>
    <scope>NUCLEOTIDE SEQUENCE [LARGE SCALE GENOMIC DNA]</scope>
    <source>
        <strain evidence="1">MCCC 1A06712</strain>
    </source>
</reference>
<organism evidence="1 2">
    <name type="scientific">Marivivens niveibacter</name>
    <dbReference type="NCBI Taxonomy" id="1930667"/>
    <lineage>
        <taxon>Bacteria</taxon>
        <taxon>Pseudomonadati</taxon>
        <taxon>Pseudomonadota</taxon>
        <taxon>Alphaproteobacteria</taxon>
        <taxon>Rhodobacterales</taxon>
        <taxon>Paracoccaceae</taxon>
        <taxon>Marivivens group</taxon>
        <taxon>Marivivens</taxon>
    </lineage>
</organism>
<gene>
    <name evidence="1" type="ORF">BVC71_15165</name>
</gene>
<dbReference type="Gene3D" id="1.25.40.10">
    <property type="entry name" value="Tetratricopeptide repeat domain"/>
    <property type="match status" value="1"/>
</dbReference>
<dbReference type="AlphaFoldDB" id="A0A251WVQ8"/>
<evidence type="ECO:0000313" key="2">
    <source>
        <dbReference type="Proteomes" id="UP000194664"/>
    </source>
</evidence>
<keyword evidence="2" id="KW-1185">Reference proteome</keyword>
<sequence length="214" mass="23096">MVLTGLASVAFACFAVRSEFNSVMAAPDETQMYLSALQEQPVFASSLSNSSHTFQMRNCDDYLASVVGPLFGRTALENVATSCEQRASEILAVSPNAAVAHLVRADALAIIGQPDEAFAAYERSYQLAPSEGWLATRRLRLAFRLGAAALGDAAANDAKLMVESHIYRPYLVDLYQSNPAHREWLASALEGADPGALRTFLRLVRQAAQRGTGL</sequence>
<accession>A0A251WVQ8</accession>
<dbReference type="Proteomes" id="UP000194664">
    <property type="component" value="Unassembled WGS sequence"/>
</dbReference>
<protein>
    <recommendedName>
        <fullName evidence="3">Tetratricopeptide repeat protein</fullName>
    </recommendedName>
</protein>